<reference evidence="8 9" key="1">
    <citation type="submission" date="2017-06" db="EMBL/GenBank/DDBJ databases">
        <title>Evolution towards high GC content and high-temperature stress adaptation in endophytic Pseudomonas oryzihabitans impacted its plant-growth promoting traits.</title>
        <authorList>
            <person name="Nascimento F.X."/>
        </authorList>
    </citation>
    <scope>NUCLEOTIDE SEQUENCE [LARGE SCALE GENOMIC DNA]</scope>
    <source>
        <strain evidence="8 9">MS8</strain>
    </source>
</reference>
<evidence type="ECO:0000256" key="2">
    <source>
        <dbReference type="ARBA" id="ARBA00022448"/>
    </source>
</evidence>
<keyword evidence="3 6" id="KW-0732">Signal</keyword>
<dbReference type="InterPro" id="IPR010067">
    <property type="entry name" value="ABC_SsuA_sub-bd"/>
</dbReference>
<evidence type="ECO:0000256" key="4">
    <source>
        <dbReference type="ARBA" id="ARBA00055538"/>
    </source>
</evidence>
<evidence type="ECO:0000313" key="9">
    <source>
        <dbReference type="Proteomes" id="UP000250579"/>
    </source>
</evidence>
<comment type="function">
    <text evidence="4">Part of a binding-protein-dependent transport system for aliphatic sulfonates. Putative binding protein.</text>
</comment>
<organism evidence="8 9">
    <name type="scientific">Pseudomonas oryzihabitans</name>
    <dbReference type="NCBI Taxonomy" id="47885"/>
    <lineage>
        <taxon>Bacteria</taxon>
        <taxon>Pseudomonadati</taxon>
        <taxon>Pseudomonadota</taxon>
        <taxon>Gammaproteobacteria</taxon>
        <taxon>Pseudomonadales</taxon>
        <taxon>Pseudomonadaceae</taxon>
        <taxon>Pseudomonas</taxon>
    </lineage>
</organism>
<gene>
    <name evidence="8" type="ORF">CE139_03095</name>
</gene>
<sequence length="317" mass="33350">MVRCSFRRLLGGCSTLLLALAVLAPAQAADQALRIGYQKGGGLLAVLKAQGTLEQALGAQGYRVSWREFQAGPQLLEALNAGSIDVGYTGSPPPIFAQAAGIDLVYLGAEPASEAVEAILVPTASPIHDVAGLKGRKVAVQKGSSANFLLVAALEKAGLSFKDIQPVYLPPADARAAFVNGSVDAWVVWDPYLAAIQQSQPVRVLADYQGLLHANSFYEGSRRFADAHSAAIRLLLAELARAGAWANAHKPAVTRILAAQIGLPETVIATWQARTGYGATALTPEIIATQQQTADIFKAQGLIPRAVDVSQAVWRAP</sequence>
<keyword evidence="2" id="KW-0813">Transport</keyword>
<name>A0A2Z5A3N2_9PSED</name>
<feature type="chain" id="PRO_5016395040" description="Putative aliphatic sulfonates-binding protein" evidence="6">
    <location>
        <begin position="29"/>
        <end position="317"/>
    </location>
</feature>
<accession>A0A2Z5A3N2</accession>
<dbReference type="EMBL" id="CP022198">
    <property type="protein sequence ID" value="AXA64833.1"/>
    <property type="molecule type" value="Genomic_DNA"/>
</dbReference>
<dbReference type="FunFam" id="3.40.190.10:FF:000050">
    <property type="entry name" value="Sulfonate ABC transporter substrate-binding protein"/>
    <property type="match status" value="1"/>
</dbReference>
<feature type="domain" description="Solute-binding protein family 3/N-terminal" evidence="7">
    <location>
        <begin position="32"/>
        <end position="249"/>
    </location>
</feature>
<protein>
    <recommendedName>
        <fullName evidence="5">Putative aliphatic sulfonates-binding protein</fullName>
    </recommendedName>
</protein>
<dbReference type="NCBIfam" id="TIGR01728">
    <property type="entry name" value="SsuA_fam"/>
    <property type="match status" value="1"/>
</dbReference>
<dbReference type="RefSeq" id="WP_208693515.1">
    <property type="nucleotide sequence ID" value="NZ_CP022198.1"/>
</dbReference>
<dbReference type="PANTHER" id="PTHR30024:SF42">
    <property type="entry name" value="ALIPHATIC SULFONATES-BINDING PROTEIN-RELATED"/>
    <property type="match status" value="1"/>
</dbReference>
<dbReference type="PANTHER" id="PTHR30024">
    <property type="entry name" value="ALIPHATIC SULFONATES-BINDING PROTEIN-RELATED"/>
    <property type="match status" value="1"/>
</dbReference>
<evidence type="ECO:0000256" key="3">
    <source>
        <dbReference type="ARBA" id="ARBA00022729"/>
    </source>
</evidence>
<evidence type="ECO:0000313" key="8">
    <source>
        <dbReference type="EMBL" id="AXA64833.1"/>
    </source>
</evidence>
<dbReference type="SUPFAM" id="SSF53850">
    <property type="entry name" value="Periplasmic binding protein-like II"/>
    <property type="match status" value="1"/>
</dbReference>
<proteinExistence type="inferred from homology"/>
<comment type="similarity">
    <text evidence="1">Belongs to the bacterial solute-binding protein SsuA/TauA family.</text>
</comment>
<dbReference type="STRING" id="47885.APT59_01220"/>
<dbReference type="GO" id="GO:0042626">
    <property type="term" value="F:ATPase-coupled transmembrane transporter activity"/>
    <property type="evidence" value="ECO:0007669"/>
    <property type="project" value="InterPro"/>
</dbReference>
<evidence type="ECO:0000256" key="6">
    <source>
        <dbReference type="SAM" id="SignalP"/>
    </source>
</evidence>
<dbReference type="InterPro" id="IPR001638">
    <property type="entry name" value="Solute-binding_3/MltF_N"/>
</dbReference>
<dbReference type="SMART" id="SM00062">
    <property type="entry name" value="PBPb"/>
    <property type="match status" value="1"/>
</dbReference>
<dbReference type="Proteomes" id="UP000250579">
    <property type="component" value="Chromosome"/>
</dbReference>
<dbReference type="Gene3D" id="3.40.190.10">
    <property type="entry name" value="Periplasmic binding protein-like II"/>
    <property type="match status" value="2"/>
</dbReference>
<dbReference type="NCBIfam" id="NF008588">
    <property type="entry name" value="PRK11553.1"/>
    <property type="match status" value="1"/>
</dbReference>
<feature type="signal peptide" evidence="6">
    <location>
        <begin position="1"/>
        <end position="28"/>
    </location>
</feature>
<dbReference type="GO" id="GO:0016020">
    <property type="term" value="C:membrane"/>
    <property type="evidence" value="ECO:0007669"/>
    <property type="project" value="InterPro"/>
</dbReference>
<evidence type="ECO:0000256" key="5">
    <source>
        <dbReference type="ARBA" id="ARBA00070228"/>
    </source>
</evidence>
<evidence type="ECO:0000259" key="7">
    <source>
        <dbReference type="SMART" id="SM00062"/>
    </source>
</evidence>
<dbReference type="AlphaFoldDB" id="A0A2Z5A3N2"/>
<dbReference type="Pfam" id="PF13379">
    <property type="entry name" value="NMT1_2"/>
    <property type="match status" value="1"/>
</dbReference>
<evidence type="ECO:0000256" key="1">
    <source>
        <dbReference type="ARBA" id="ARBA00010742"/>
    </source>
</evidence>